<dbReference type="InterPro" id="IPR029067">
    <property type="entry name" value="CDC48_domain_2-like_sf"/>
</dbReference>
<dbReference type="FunFam" id="3.40.50.300:FF:000012">
    <property type="entry name" value="Transitional endoplasmic reticulum ATPase"/>
    <property type="match status" value="1"/>
</dbReference>
<dbReference type="InterPro" id="IPR003959">
    <property type="entry name" value="ATPase_AAA_core"/>
</dbReference>
<dbReference type="Gene3D" id="3.40.50.300">
    <property type="entry name" value="P-loop containing nucleotide triphosphate hydrolases"/>
    <property type="match status" value="2"/>
</dbReference>
<dbReference type="InterPro" id="IPR003338">
    <property type="entry name" value="CDC4_N-term_subdom"/>
</dbReference>
<evidence type="ECO:0000256" key="1">
    <source>
        <dbReference type="ARBA" id="ARBA00009833"/>
    </source>
</evidence>
<dbReference type="InterPro" id="IPR003593">
    <property type="entry name" value="AAA+_ATPase"/>
</dbReference>
<dbReference type="SUPFAM" id="SSF52540">
    <property type="entry name" value="P-loop containing nucleoside triphosphate hydrolases"/>
    <property type="match status" value="2"/>
</dbReference>
<dbReference type="GO" id="GO:0016887">
    <property type="term" value="F:ATP hydrolysis activity"/>
    <property type="evidence" value="ECO:0007669"/>
    <property type="project" value="InterPro"/>
</dbReference>
<comment type="similarity">
    <text evidence="1">Belongs to the AAA ATPase family. CDC48 subfamily.</text>
</comment>
<keyword evidence="3" id="KW-0547">Nucleotide-binding</keyword>
<evidence type="ECO:0000256" key="3">
    <source>
        <dbReference type="ARBA" id="ARBA00022741"/>
    </source>
</evidence>
<dbReference type="PANTHER" id="PTHR23077">
    <property type="entry name" value="AAA-FAMILY ATPASE"/>
    <property type="match status" value="1"/>
</dbReference>
<dbReference type="EMBL" id="AFNT02000003">
    <property type="protein sequence ID" value="ERJ07406.1"/>
    <property type="molecule type" value="Genomic_DNA"/>
</dbReference>
<dbReference type="Gene3D" id="1.10.8.60">
    <property type="match status" value="2"/>
</dbReference>
<dbReference type="Pfam" id="PF02359">
    <property type="entry name" value="CDC48_N"/>
    <property type="match status" value="1"/>
</dbReference>
<evidence type="ECO:0000313" key="10">
    <source>
        <dbReference type="Proteomes" id="UP000003861"/>
    </source>
</evidence>
<feature type="domain" description="CDC48 N-terminal subdomain" evidence="8">
    <location>
        <begin position="4"/>
        <end position="89"/>
    </location>
</feature>
<dbReference type="InterPro" id="IPR050168">
    <property type="entry name" value="AAA_ATPase_domain"/>
</dbReference>
<evidence type="ECO:0000256" key="5">
    <source>
        <dbReference type="SAM" id="MobiDB-lite"/>
    </source>
</evidence>
<dbReference type="InterPro" id="IPR004201">
    <property type="entry name" value="Cdc48_dom2"/>
</dbReference>
<dbReference type="Pfam" id="PF00004">
    <property type="entry name" value="AAA"/>
    <property type="match status" value="2"/>
</dbReference>
<dbReference type="PATRIC" id="fig|1033806.13.peg.381"/>
<evidence type="ECO:0000259" key="8">
    <source>
        <dbReference type="SMART" id="SM01073"/>
    </source>
</evidence>
<dbReference type="FunFam" id="2.40.40.20:FF:000007">
    <property type="entry name" value="AAA family ATPase"/>
    <property type="match status" value="1"/>
</dbReference>
<reference evidence="9 10" key="2">
    <citation type="journal article" date="2013" name="PLoS ONE">
        <title>INDIGO - INtegrated Data Warehouse of MIcrobial GenOmes with Examples from the Red Sea Extremophiles.</title>
        <authorList>
            <person name="Alam I."/>
            <person name="Antunes A."/>
            <person name="Kamau A.A."/>
            <person name="Ba Alawi W."/>
            <person name="Kalkatawi M."/>
            <person name="Stingl U."/>
            <person name="Bajic V.B."/>
        </authorList>
    </citation>
    <scope>NUCLEOTIDE SEQUENCE [LARGE SCALE GENOMIC DNA]</scope>
    <source>
        <strain evidence="9 10">SARL4B</strain>
    </source>
</reference>
<feature type="domain" description="AAA+ ATPase" evidence="6">
    <location>
        <begin position="225"/>
        <end position="361"/>
    </location>
</feature>
<dbReference type="RefSeq" id="WP_008526962.1">
    <property type="nucleotide sequence ID" value="NZ_AFNT02000003.1"/>
</dbReference>
<dbReference type="InterPro" id="IPR005938">
    <property type="entry name" value="AAA_ATPase_CDC48"/>
</dbReference>
<dbReference type="Gene3D" id="2.40.40.20">
    <property type="match status" value="1"/>
</dbReference>
<keyword evidence="9" id="KW-0132">Cell division</keyword>
<comment type="caution">
    <text evidence="9">The sequence shown here is derived from an EMBL/GenBank/DDBJ whole genome shotgun (WGS) entry which is preliminary data.</text>
</comment>
<sequence length="731" mass="79993">MSSGLTVKPIKHSDAGQRMAAIDKAVVEEYNLNGEYIIIESPNGGATTAQAWAGYADDEGAGIIRIDGRLRNEIGVGIDDNVKIQKVDVEQAQSVDIVVPEDLPVKGNLAPAAHDALTGRVLQEGQRIRMEIGVGPNQQDQDFPIQIKSTQPSDQMVVVKESTQIQIKPGDPTTTSSSPEDAGDTLPDVQYEDIGGLSEEIAHIREMIEVPMRHPELFNKLGVEPPRGVLLHGPPGTGKTLLAQAVANEVDASYYSISGPEIMSKYHGESEEKLRDIFERAQQNEPAIVFMDEVDSIAPDRTDDAGQVQKRIVSQMLTLMDGLEGRGDVVVIAATNRPDAIDEALRRGGRFDREIEIGVPDKNGREEILQVHMRGMPLSDDIDISQFAHLTHGFVGADLAELAKESAMNSLERIQSHIDPETDQVDAELLQQVTVSDADIESALQGIEPSGMREVFSEVPDVSWDDIGGLDHEIQRLQELVEWPIECPQMFEKLSTDPSTGVLLYGPPGTGKTMLAKAVANETSSNFISVKGPELQSKWVGESAEQVREIFAKARENAPSVVFFDEVDALAGQRQDGSDGGGVTNSIVSQLLTELDGLSEVEPVVVIGATNRPKAIDEALLRPGRFDEHIKVDLPDKEGREQIFQAITRDKPVAEDVDFNQLAQETEGISGADIDSICREAAMEVARDYFQEVHPWTVDEIPDDTTVGEHHFRRAIQNVNFEDDEFTSFPN</sequence>
<keyword evidence="2" id="KW-0677">Repeat</keyword>
<dbReference type="InterPro" id="IPR009010">
    <property type="entry name" value="Asp_de-COase-like_dom_sf"/>
</dbReference>
<dbReference type="SMART" id="SM01073">
    <property type="entry name" value="CDC48_N"/>
    <property type="match status" value="1"/>
</dbReference>
<dbReference type="PROSITE" id="PS00674">
    <property type="entry name" value="AAA"/>
    <property type="match status" value="2"/>
</dbReference>
<feature type="region of interest" description="Disordered" evidence="5">
    <location>
        <begin position="162"/>
        <end position="187"/>
    </location>
</feature>
<dbReference type="PANTHER" id="PTHR23077:SF171">
    <property type="entry name" value="NUCLEAR VALOSIN-CONTAINING PROTEIN-LIKE"/>
    <property type="match status" value="1"/>
</dbReference>
<feature type="domain" description="AAA+ ATPase" evidence="6">
    <location>
        <begin position="498"/>
        <end position="636"/>
    </location>
</feature>
<dbReference type="Proteomes" id="UP000003861">
    <property type="component" value="Unassembled WGS sequence"/>
</dbReference>
<dbReference type="FunFam" id="1.10.8.60:FF:000057">
    <property type="entry name" value="AAA family ATPase, CDC48 subfamily"/>
    <property type="match status" value="1"/>
</dbReference>
<dbReference type="GO" id="GO:0005737">
    <property type="term" value="C:cytoplasm"/>
    <property type="evidence" value="ECO:0007669"/>
    <property type="project" value="UniProtKB-ARBA"/>
</dbReference>
<evidence type="ECO:0000259" key="6">
    <source>
        <dbReference type="SMART" id="SM00382"/>
    </source>
</evidence>
<evidence type="ECO:0000256" key="2">
    <source>
        <dbReference type="ARBA" id="ARBA00022737"/>
    </source>
</evidence>
<evidence type="ECO:0000259" key="7">
    <source>
        <dbReference type="SMART" id="SM01072"/>
    </source>
</evidence>
<accession>F7PMK6</accession>
<dbReference type="InterPro" id="IPR027417">
    <property type="entry name" value="P-loop_NTPase"/>
</dbReference>
<reference evidence="9 10" key="1">
    <citation type="journal article" date="2011" name="J. Bacteriol.">
        <title>Genome sequence of Halorhabdus tiamatea, the first archaeon isolated from a deep-sea anoxic brine lake.</title>
        <authorList>
            <person name="Antunes A."/>
            <person name="Alam I."/>
            <person name="Bajic V.B."/>
            <person name="Stingl U."/>
        </authorList>
    </citation>
    <scope>NUCLEOTIDE SEQUENCE [LARGE SCALE GENOMIC DNA]</scope>
    <source>
        <strain evidence="9 10">SARL4B</strain>
    </source>
</reference>
<name>F7PMK6_9EURY</name>
<dbReference type="SMART" id="SM00382">
    <property type="entry name" value="AAA"/>
    <property type="match status" value="2"/>
</dbReference>
<dbReference type="Pfam" id="PF02933">
    <property type="entry name" value="CDC48_2"/>
    <property type="match status" value="1"/>
</dbReference>
<proteinExistence type="inferred from homology"/>
<dbReference type="SUPFAM" id="SSF50692">
    <property type="entry name" value="ADC-like"/>
    <property type="match status" value="1"/>
</dbReference>
<dbReference type="NCBIfam" id="TIGR01243">
    <property type="entry name" value="CDC48"/>
    <property type="match status" value="1"/>
</dbReference>
<dbReference type="AlphaFoldDB" id="F7PMK6"/>
<gene>
    <name evidence="9" type="ORF">HLRTI_000448</name>
</gene>
<feature type="compositionally biased region" description="Polar residues" evidence="5">
    <location>
        <begin position="162"/>
        <end position="179"/>
    </location>
</feature>
<dbReference type="SUPFAM" id="SSF54585">
    <property type="entry name" value="Cdc48 domain 2-like"/>
    <property type="match status" value="1"/>
</dbReference>
<dbReference type="GO" id="GO:0051301">
    <property type="term" value="P:cell division"/>
    <property type="evidence" value="ECO:0007669"/>
    <property type="project" value="UniProtKB-KW"/>
</dbReference>
<organism evidence="9 10">
    <name type="scientific">Halorhabdus tiamatea SARL4B</name>
    <dbReference type="NCBI Taxonomy" id="1033806"/>
    <lineage>
        <taxon>Archaea</taxon>
        <taxon>Methanobacteriati</taxon>
        <taxon>Methanobacteriota</taxon>
        <taxon>Stenosarchaea group</taxon>
        <taxon>Halobacteria</taxon>
        <taxon>Halobacteriales</taxon>
        <taxon>Haloarculaceae</taxon>
        <taxon>Halorhabdus</taxon>
    </lineage>
</organism>
<keyword evidence="4" id="KW-0067">ATP-binding</keyword>
<dbReference type="FunFam" id="3.40.50.300:FF:000018">
    <property type="entry name" value="Cell division control 48"/>
    <property type="match status" value="1"/>
</dbReference>
<dbReference type="Pfam" id="PF17862">
    <property type="entry name" value="AAA_lid_3"/>
    <property type="match status" value="2"/>
</dbReference>
<dbReference type="InterPro" id="IPR003960">
    <property type="entry name" value="ATPase_AAA_CS"/>
</dbReference>
<keyword evidence="9" id="KW-0131">Cell cycle</keyword>
<dbReference type="GO" id="GO:0005524">
    <property type="term" value="F:ATP binding"/>
    <property type="evidence" value="ECO:0007669"/>
    <property type="project" value="UniProtKB-KW"/>
</dbReference>
<dbReference type="InterPro" id="IPR041569">
    <property type="entry name" value="AAA_lid_3"/>
</dbReference>
<dbReference type="SMART" id="SM01072">
    <property type="entry name" value="CDC48_2"/>
    <property type="match status" value="1"/>
</dbReference>
<evidence type="ECO:0000313" key="9">
    <source>
        <dbReference type="EMBL" id="ERJ07406.1"/>
    </source>
</evidence>
<feature type="domain" description="CDC48" evidence="7">
    <location>
        <begin position="104"/>
        <end position="174"/>
    </location>
</feature>
<evidence type="ECO:0000256" key="4">
    <source>
        <dbReference type="ARBA" id="ARBA00022840"/>
    </source>
</evidence>
<protein>
    <submittedName>
        <fullName evidence="9">Cell division cycle protein</fullName>
    </submittedName>
</protein>